<feature type="region of interest" description="Disordered" evidence="2">
    <location>
        <begin position="157"/>
        <end position="203"/>
    </location>
</feature>
<feature type="compositionally biased region" description="Basic and acidic residues" evidence="2">
    <location>
        <begin position="88"/>
        <end position="97"/>
    </location>
</feature>
<reference evidence="5 6" key="1">
    <citation type="submission" date="2022-05" db="EMBL/GenBank/DDBJ databases">
        <authorList>
            <consortium name="Genoscope - CEA"/>
            <person name="William W."/>
        </authorList>
    </citation>
    <scope>NUCLEOTIDE SEQUENCE [LARGE SCALE GENOMIC DNA]</scope>
</reference>
<dbReference type="InterPro" id="IPR002048">
    <property type="entry name" value="EF_hand_dom"/>
</dbReference>
<keyword evidence="6" id="KW-1185">Reference proteome</keyword>
<dbReference type="SUPFAM" id="SSF47473">
    <property type="entry name" value="EF-hand"/>
    <property type="match status" value="2"/>
</dbReference>
<name>A0ABN8MN32_9CNID</name>
<feature type="signal peptide" evidence="3">
    <location>
        <begin position="1"/>
        <end position="21"/>
    </location>
</feature>
<dbReference type="Pfam" id="PF13499">
    <property type="entry name" value="EF-hand_7"/>
    <property type="match status" value="3"/>
</dbReference>
<dbReference type="PANTHER" id="PTHR10827">
    <property type="entry name" value="RETICULOCALBIN"/>
    <property type="match status" value="1"/>
</dbReference>
<feature type="region of interest" description="Disordered" evidence="2">
    <location>
        <begin position="23"/>
        <end position="107"/>
    </location>
</feature>
<evidence type="ECO:0000313" key="5">
    <source>
        <dbReference type="EMBL" id="CAH3030068.1"/>
    </source>
</evidence>
<dbReference type="SMART" id="SM00054">
    <property type="entry name" value="EFh"/>
    <property type="match status" value="6"/>
</dbReference>
<dbReference type="PROSITE" id="PS50222">
    <property type="entry name" value="EF_HAND_2"/>
    <property type="match status" value="5"/>
</dbReference>
<dbReference type="Gene3D" id="1.10.238.10">
    <property type="entry name" value="EF-hand"/>
    <property type="match status" value="3"/>
</dbReference>
<sequence length="343" mass="40220">MFRLWWITVFVVGLTFNVVLSHDDLPPGHSEDEHDEEPEDQADENDPDKEEIDDEEKDDDDKSEDDEDEGQEDEGEDESQGDEDDEQDRNNLEHDAFLGDNYTEFKGLSPEDAKTRLAQLIKDEVDLNKDGVLTEDEIRQRFHLTNKEYRKKEVLETMKQHDEDKDGKVSWEEFKKGHYSDDGKDEDSKEQMKEDEEKFKFADEDGDGKLDLEEYMAFYHPGDNPRMAEFTIQDSLKKHDKDKDGEISKKEFLATFSDVNDDAKEEMEKDFTNSFDKDKNGKLGKEEMKSWLFPDDDFSQEEPKTLIKEADDNKDGKLSMDEIMNNYKVFIEDEPNDENHDEL</sequence>
<comment type="caution">
    <text evidence="5">The sequence shown here is derived from an EMBL/GenBank/DDBJ whole genome shotgun (WGS) entry which is preliminary data.</text>
</comment>
<dbReference type="InterPro" id="IPR018247">
    <property type="entry name" value="EF_Hand_1_Ca_BS"/>
</dbReference>
<keyword evidence="1" id="KW-0106">Calcium</keyword>
<feature type="domain" description="EF-hand" evidence="4">
    <location>
        <begin position="149"/>
        <end position="184"/>
    </location>
</feature>
<evidence type="ECO:0000313" key="6">
    <source>
        <dbReference type="Proteomes" id="UP001159427"/>
    </source>
</evidence>
<gene>
    <name evidence="5" type="ORF">PEVE_00037303</name>
</gene>
<proteinExistence type="predicted"/>
<evidence type="ECO:0000256" key="3">
    <source>
        <dbReference type="SAM" id="SignalP"/>
    </source>
</evidence>
<feature type="domain" description="EF-hand" evidence="4">
    <location>
        <begin position="298"/>
        <end position="333"/>
    </location>
</feature>
<evidence type="ECO:0000259" key="4">
    <source>
        <dbReference type="PROSITE" id="PS50222"/>
    </source>
</evidence>
<feature type="compositionally biased region" description="Basic and acidic residues" evidence="2">
    <location>
        <begin position="23"/>
        <end position="32"/>
    </location>
</feature>
<protein>
    <recommendedName>
        <fullName evidence="4">EF-hand domain-containing protein</fullName>
    </recommendedName>
</protein>
<dbReference type="InterPro" id="IPR011992">
    <property type="entry name" value="EF-hand-dom_pair"/>
</dbReference>
<keyword evidence="3" id="KW-0732">Signal</keyword>
<evidence type="ECO:0000256" key="1">
    <source>
        <dbReference type="ARBA" id="ARBA00022837"/>
    </source>
</evidence>
<evidence type="ECO:0000256" key="2">
    <source>
        <dbReference type="SAM" id="MobiDB-lite"/>
    </source>
</evidence>
<dbReference type="Proteomes" id="UP001159427">
    <property type="component" value="Unassembled WGS sequence"/>
</dbReference>
<dbReference type="EMBL" id="CALNXI010000609">
    <property type="protein sequence ID" value="CAH3030068.1"/>
    <property type="molecule type" value="Genomic_DNA"/>
</dbReference>
<dbReference type="PROSITE" id="PS00018">
    <property type="entry name" value="EF_HAND_1"/>
    <property type="match status" value="5"/>
</dbReference>
<organism evidence="5 6">
    <name type="scientific">Porites evermanni</name>
    <dbReference type="NCBI Taxonomy" id="104178"/>
    <lineage>
        <taxon>Eukaryota</taxon>
        <taxon>Metazoa</taxon>
        <taxon>Cnidaria</taxon>
        <taxon>Anthozoa</taxon>
        <taxon>Hexacorallia</taxon>
        <taxon>Scleractinia</taxon>
        <taxon>Fungiina</taxon>
        <taxon>Poritidae</taxon>
        <taxon>Porites</taxon>
    </lineage>
</organism>
<feature type="domain" description="EF-hand" evidence="4">
    <location>
        <begin position="190"/>
        <end position="225"/>
    </location>
</feature>
<feature type="domain" description="EF-hand" evidence="4">
    <location>
        <begin position="227"/>
        <end position="262"/>
    </location>
</feature>
<accession>A0ABN8MN32</accession>
<feature type="compositionally biased region" description="Acidic residues" evidence="2">
    <location>
        <begin position="33"/>
        <end position="87"/>
    </location>
</feature>
<feature type="chain" id="PRO_5046609971" description="EF-hand domain-containing protein" evidence="3">
    <location>
        <begin position="22"/>
        <end position="343"/>
    </location>
</feature>
<feature type="domain" description="EF-hand" evidence="4">
    <location>
        <begin position="112"/>
        <end position="148"/>
    </location>
</feature>
<dbReference type="PANTHER" id="PTHR10827:SF52">
    <property type="entry name" value="IP16409P"/>
    <property type="match status" value="1"/>
</dbReference>